<evidence type="ECO:0000256" key="1">
    <source>
        <dbReference type="ARBA" id="ARBA00022669"/>
    </source>
</evidence>
<sequence length="568" mass="62096">MKFPWLATRSRALALLVSILFIVCATDAQRFNDTTLGNEAYPGLSDKCVEALNTTVKDCPSFLAAASVDMPRLESSSLKLLCTSACRSSLSSVRRVIDEGCRADKDVIEIRSVVYPGELPMLAFLSLSSWKVLRDTGKFCDELYLNALANGTAADSCSDCSLNLVREQLNSPFGYHQEFAQGFESITSKCGAKGYAFTSPAKYALSTKPVAAPTDPPTCGSPYAVQPNDTCDSIATARNVSTYSIRKAAGVGSECNLQNGTKLCLPEPCTVPPGKTLDQVTTVILSPTTTQAPPTAVPVPTNAKNDSNMRCAHWYEIQTGDYCEAISIRQSISLRDFFFLNPSINSTDCQNLWLETSYCVKAVGDINTYRDYPYSTSPIYTLTSSNYRTTTVESIDTVKPIATPIVELPLAPDSLTEEQGCVEFANYRAVVPQRDQSQQRDVPAFTNTINNCDFVSASFGVFLENFLTWNPSLKKVDPCRLQEGFRYCATNSTEDEESPGNRPCTEVAKPYPGTVPSCSCFTTIIGSDAGFYLCEDIALDQNLTMKDLVSWNPWVGSEENCDKLCQPD</sequence>
<organism evidence="6 7">
    <name type="scientific">Chaetomium globosum (strain ATCC 6205 / CBS 148.51 / DSM 1962 / NBRC 6347 / NRRL 1970)</name>
    <name type="common">Soil fungus</name>
    <dbReference type="NCBI Taxonomy" id="306901"/>
    <lineage>
        <taxon>Eukaryota</taxon>
        <taxon>Fungi</taxon>
        <taxon>Dikarya</taxon>
        <taxon>Ascomycota</taxon>
        <taxon>Pezizomycotina</taxon>
        <taxon>Sordariomycetes</taxon>
        <taxon>Sordariomycetidae</taxon>
        <taxon>Sordariales</taxon>
        <taxon>Chaetomiaceae</taxon>
        <taxon>Chaetomium</taxon>
    </lineage>
</organism>
<feature type="domain" description="LysM" evidence="5">
    <location>
        <begin position="221"/>
        <end position="265"/>
    </location>
</feature>
<name>Q2H7A1_CHAGB</name>
<feature type="domain" description="LysM" evidence="5">
    <location>
        <begin position="313"/>
        <end position="360"/>
    </location>
</feature>
<keyword evidence="1" id="KW-0147">Chitin-binding</keyword>
<dbReference type="GO" id="GO:0008061">
    <property type="term" value="F:chitin binding"/>
    <property type="evidence" value="ECO:0007669"/>
    <property type="project" value="UniProtKB-KW"/>
</dbReference>
<dbReference type="STRING" id="306901.Q2H7A1"/>
<dbReference type="InParanoid" id="Q2H7A1"/>
<keyword evidence="4" id="KW-0732">Signal</keyword>
<dbReference type="PANTHER" id="PTHR34997:SF1">
    <property type="entry name" value="PEPTIDOGLYCAN-BINDING LYSIN DOMAIN"/>
    <property type="match status" value="1"/>
</dbReference>
<dbReference type="EMBL" id="CH408031">
    <property type="protein sequence ID" value="EAQ88845.1"/>
    <property type="molecule type" value="Genomic_DNA"/>
</dbReference>
<evidence type="ECO:0000313" key="7">
    <source>
        <dbReference type="Proteomes" id="UP000001056"/>
    </source>
</evidence>
<dbReference type="OrthoDB" id="5985073at2759"/>
<dbReference type="PROSITE" id="PS51782">
    <property type="entry name" value="LYSM"/>
    <property type="match status" value="2"/>
</dbReference>
<keyword evidence="2" id="KW-0843">Virulence</keyword>
<dbReference type="PANTHER" id="PTHR34997">
    <property type="entry name" value="AM15"/>
    <property type="match status" value="1"/>
</dbReference>
<evidence type="ECO:0000256" key="3">
    <source>
        <dbReference type="ARBA" id="ARBA00044955"/>
    </source>
</evidence>
<protein>
    <recommendedName>
        <fullName evidence="5">LysM domain-containing protein</fullName>
    </recommendedName>
</protein>
<dbReference type="Proteomes" id="UP000001056">
    <property type="component" value="Unassembled WGS sequence"/>
</dbReference>
<dbReference type="InterPro" id="IPR052210">
    <property type="entry name" value="LysM1-like"/>
</dbReference>
<keyword evidence="7" id="KW-1185">Reference proteome</keyword>
<evidence type="ECO:0000313" key="6">
    <source>
        <dbReference type="EMBL" id="EAQ88845.1"/>
    </source>
</evidence>
<dbReference type="Pfam" id="PF01476">
    <property type="entry name" value="LysM"/>
    <property type="match status" value="1"/>
</dbReference>
<dbReference type="InterPro" id="IPR036779">
    <property type="entry name" value="LysM_dom_sf"/>
</dbReference>
<dbReference type="SMART" id="SM00257">
    <property type="entry name" value="LysM"/>
    <property type="match status" value="2"/>
</dbReference>
<dbReference type="CDD" id="cd00118">
    <property type="entry name" value="LysM"/>
    <property type="match status" value="1"/>
</dbReference>
<dbReference type="RefSeq" id="XP_001221559.1">
    <property type="nucleotide sequence ID" value="XM_001221558.1"/>
</dbReference>
<dbReference type="VEuPathDB" id="FungiDB:CHGG_05464"/>
<dbReference type="eggNOG" id="KOG2806">
    <property type="taxonomic scope" value="Eukaryota"/>
</dbReference>
<evidence type="ECO:0000259" key="5">
    <source>
        <dbReference type="PROSITE" id="PS51782"/>
    </source>
</evidence>
<feature type="signal peptide" evidence="4">
    <location>
        <begin position="1"/>
        <end position="28"/>
    </location>
</feature>
<evidence type="ECO:0000256" key="2">
    <source>
        <dbReference type="ARBA" id="ARBA00023026"/>
    </source>
</evidence>
<proteinExistence type="inferred from homology"/>
<dbReference type="HOGENOM" id="CLU_010591_5_0_1"/>
<dbReference type="InterPro" id="IPR018392">
    <property type="entry name" value="LysM"/>
</dbReference>
<dbReference type="Gene3D" id="3.10.350.10">
    <property type="entry name" value="LysM domain"/>
    <property type="match status" value="2"/>
</dbReference>
<dbReference type="AlphaFoldDB" id="Q2H7A1"/>
<gene>
    <name evidence="6" type="ORF">CHGG_05464</name>
</gene>
<comment type="similarity">
    <text evidence="3">Belongs to the secreted LysM effector family.</text>
</comment>
<feature type="chain" id="PRO_5004208888" description="LysM domain-containing protein" evidence="4">
    <location>
        <begin position="29"/>
        <end position="568"/>
    </location>
</feature>
<dbReference type="SUPFAM" id="SSF54106">
    <property type="entry name" value="LysM domain"/>
    <property type="match status" value="1"/>
</dbReference>
<accession>Q2H7A1</accession>
<reference evidence="7" key="1">
    <citation type="journal article" date="2015" name="Genome Announc.">
        <title>Draft genome sequence of the cellulolytic fungus Chaetomium globosum.</title>
        <authorList>
            <person name="Cuomo C.A."/>
            <person name="Untereiner W.A."/>
            <person name="Ma L.-J."/>
            <person name="Grabherr M."/>
            <person name="Birren B.W."/>
        </authorList>
    </citation>
    <scope>NUCLEOTIDE SEQUENCE [LARGE SCALE GENOMIC DNA]</scope>
    <source>
        <strain evidence="7">ATCC 6205 / CBS 148.51 / DSM 1962 / NBRC 6347 / NRRL 1970</strain>
    </source>
</reference>
<evidence type="ECO:0000256" key="4">
    <source>
        <dbReference type="SAM" id="SignalP"/>
    </source>
</evidence>
<dbReference type="GeneID" id="4391032"/>